<evidence type="ECO:0000256" key="1">
    <source>
        <dbReference type="ARBA" id="ARBA00022670"/>
    </source>
</evidence>
<protein>
    <recommendedName>
        <fullName evidence="6">Peptidase S1 domain-containing protein</fullName>
    </recommendedName>
</protein>
<evidence type="ECO:0000259" key="6">
    <source>
        <dbReference type="PROSITE" id="PS50240"/>
    </source>
</evidence>
<dbReference type="Proteomes" id="UP000015102">
    <property type="component" value="Unassembled WGS sequence"/>
</dbReference>
<dbReference type="InterPro" id="IPR050430">
    <property type="entry name" value="Peptidase_S1"/>
</dbReference>
<dbReference type="AlphaFoldDB" id="T1GX36"/>
<dbReference type="STRING" id="36166.T1GX36"/>
<evidence type="ECO:0000256" key="5">
    <source>
        <dbReference type="SAM" id="SignalP"/>
    </source>
</evidence>
<dbReference type="SUPFAM" id="SSF50494">
    <property type="entry name" value="Trypsin-like serine proteases"/>
    <property type="match status" value="1"/>
</dbReference>
<dbReference type="InterPro" id="IPR001254">
    <property type="entry name" value="Trypsin_dom"/>
</dbReference>
<dbReference type="PANTHER" id="PTHR24276:SF91">
    <property type="entry name" value="AT26814P-RELATED"/>
    <property type="match status" value="1"/>
</dbReference>
<accession>T1GX36</accession>
<reference evidence="8" key="1">
    <citation type="submission" date="2013-02" db="EMBL/GenBank/DDBJ databases">
        <authorList>
            <person name="Hughes D."/>
        </authorList>
    </citation>
    <scope>NUCLEOTIDE SEQUENCE</scope>
    <source>
        <strain>Durham</strain>
        <strain evidence="8">NC isolate 2 -- Noor lab</strain>
    </source>
</reference>
<keyword evidence="2" id="KW-0378">Hydrolase</keyword>
<dbReference type="Gene3D" id="2.40.10.10">
    <property type="entry name" value="Trypsin-like serine proteases"/>
    <property type="match status" value="1"/>
</dbReference>
<proteinExistence type="predicted"/>
<dbReference type="FunFam" id="2.40.10.10:FF:000068">
    <property type="entry name" value="transmembrane protease serine 2"/>
    <property type="match status" value="1"/>
</dbReference>
<keyword evidence="5" id="KW-0732">Signal</keyword>
<dbReference type="SMART" id="SM00020">
    <property type="entry name" value="Tryp_SPc"/>
    <property type="match status" value="1"/>
</dbReference>
<evidence type="ECO:0000313" key="8">
    <source>
        <dbReference type="Proteomes" id="UP000015102"/>
    </source>
</evidence>
<keyword evidence="3" id="KW-0720">Serine protease</keyword>
<dbReference type="InterPro" id="IPR018114">
    <property type="entry name" value="TRYPSIN_HIS"/>
</dbReference>
<dbReference type="HOGENOM" id="CLU_006842_1_7_1"/>
<evidence type="ECO:0000256" key="4">
    <source>
        <dbReference type="ARBA" id="ARBA00023157"/>
    </source>
</evidence>
<dbReference type="PROSITE" id="PS00134">
    <property type="entry name" value="TRYPSIN_HIS"/>
    <property type="match status" value="1"/>
</dbReference>
<feature type="domain" description="Peptidase S1" evidence="6">
    <location>
        <begin position="32"/>
        <end position="174"/>
    </location>
</feature>
<dbReference type="EnsemblMetazoa" id="MESCA008375-RA">
    <property type="protein sequence ID" value="MESCA008375-PA"/>
    <property type="gene ID" value="MESCA008375"/>
</dbReference>
<feature type="signal peptide" evidence="5">
    <location>
        <begin position="1"/>
        <end position="19"/>
    </location>
</feature>
<feature type="chain" id="PRO_5004577727" description="Peptidase S1 domain-containing protein" evidence="5">
    <location>
        <begin position="20"/>
        <end position="174"/>
    </location>
</feature>
<evidence type="ECO:0000256" key="2">
    <source>
        <dbReference type="ARBA" id="ARBA00022801"/>
    </source>
</evidence>
<dbReference type="OMA" id="CVICIIA"/>
<organism evidence="7 8">
    <name type="scientific">Megaselia scalaris</name>
    <name type="common">Humpbacked fly</name>
    <name type="synonym">Phora scalaris</name>
    <dbReference type="NCBI Taxonomy" id="36166"/>
    <lineage>
        <taxon>Eukaryota</taxon>
        <taxon>Metazoa</taxon>
        <taxon>Ecdysozoa</taxon>
        <taxon>Arthropoda</taxon>
        <taxon>Hexapoda</taxon>
        <taxon>Insecta</taxon>
        <taxon>Pterygota</taxon>
        <taxon>Neoptera</taxon>
        <taxon>Endopterygota</taxon>
        <taxon>Diptera</taxon>
        <taxon>Brachycera</taxon>
        <taxon>Muscomorpha</taxon>
        <taxon>Platypezoidea</taxon>
        <taxon>Phoridae</taxon>
        <taxon>Megaseliini</taxon>
        <taxon>Megaselia</taxon>
    </lineage>
</organism>
<keyword evidence="4" id="KW-1015">Disulfide bond</keyword>
<dbReference type="InterPro" id="IPR043504">
    <property type="entry name" value="Peptidase_S1_PA_chymotrypsin"/>
</dbReference>
<keyword evidence="8" id="KW-1185">Reference proteome</keyword>
<dbReference type="GO" id="GO:0004252">
    <property type="term" value="F:serine-type endopeptidase activity"/>
    <property type="evidence" value="ECO:0007669"/>
    <property type="project" value="InterPro"/>
</dbReference>
<dbReference type="Pfam" id="PF00089">
    <property type="entry name" value="Trypsin"/>
    <property type="match status" value="1"/>
</dbReference>
<dbReference type="PANTHER" id="PTHR24276">
    <property type="entry name" value="POLYSERASE-RELATED"/>
    <property type="match status" value="1"/>
</dbReference>
<dbReference type="InterPro" id="IPR009003">
    <property type="entry name" value="Peptidase_S1_PA"/>
</dbReference>
<reference evidence="7" key="2">
    <citation type="submission" date="2015-06" db="UniProtKB">
        <authorList>
            <consortium name="EnsemblMetazoa"/>
        </authorList>
    </citation>
    <scope>IDENTIFICATION</scope>
</reference>
<name>T1GX36_MEGSC</name>
<dbReference type="PROSITE" id="PS50240">
    <property type="entry name" value="TRYPSIN_DOM"/>
    <property type="match status" value="1"/>
</dbReference>
<dbReference type="CDD" id="cd00190">
    <property type="entry name" value="Tryp_SPc"/>
    <property type="match status" value="1"/>
</dbReference>
<sequence length="174" mass="19256">MLKIVGIFCVICIIASVSSQPLDVIDGRRPPIVGGYEIDIERTPYQISLRRRGRHICGGSIYSDHIVITAGHCIYGTANSRDLSVVAGATLINSNVGQEFRVARFILHPKYKDLNKDYDVAIFVLNGRFQFNKVVQPIPLAKEMAPEGSNVFISGWGYLDVNIPITPNHLMATE</sequence>
<dbReference type="GO" id="GO:0006508">
    <property type="term" value="P:proteolysis"/>
    <property type="evidence" value="ECO:0007669"/>
    <property type="project" value="UniProtKB-KW"/>
</dbReference>
<evidence type="ECO:0000313" key="7">
    <source>
        <dbReference type="EnsemblMetazoa" id="MESCA008375-PA"/>
    </source>
</evidence>
<dbReference type="EMBL" id="CAQQ02178897">
    <property type="status" value="NOT_ANNOTATED_CDS"/>
    <property type="molecule type" value="Genomic_DNA"/>
</dbReference>
<evidence type="ECO:0000256" key="3">
    <source>
        <dbReference type="ARBA" id="ARBA00022825"/>
    </source>
</evidence>
<keyword evidence="1" id="KW-0645">Protease</keyword>